<evidence type="ECO:0000256" key="1">
    <source>
        <dbReference type="ARBA" id="ARBA00010643"/>
    </source>
</evidence>
<evidence type="ECO:0000313" key="15">
    <source>
        <dbReference type="Proteomes" id="UP000190435"/>
    </source>
</evidence>
<keyword evidence="4 12" id="KW-0479">Metal-binding</keyword>
<dbReference type="InterPro" id="IPR002023">
    <property type="entry name" value="NuoE-like"/>
</dbReference>
<evidence type="ECO:0000256" key="2">
    <source>
        <dbReference type="ARBA" id="ARBA00019898"/>
    </source>
</evidence>
<evidence type="ECO:0000256" key="12">
    <source>
        <dbReference type="PIRSR" id="PIRSR000216-1"/>
    </source>
</evidence>
<comment type="cofactor">
    <cofactor evidence="10">
        <name>[2Fe-2S] cluster</name>
        <dbReference type="ChEBI" id="CHEBI:190135"/>
    </cofactor>
</comment>
<dbReference type="RefSeq" id="WP_078277014.1">
    <property type="nucleotide sequence ID" value="NZ_CAACXO010000047.1"/>
</dbReference>
<dbReference type="AlphaFoldDB" id="A0A1S9ZYP6"/>
<dbReference type="InterPro" id="IPR041921">
    <property type="entry name" value="NuoE_N"/>
</dbReference>
<sequence length="169" mass="18579">MKILTDKTPKVDVHAILTADEIAGINEYIHHYPQARAAVLDALKLVQKRNGWVDDAQVSAIACMLGIPVADVEGVATFFNRIYRQKVGRHVILICDSIACYLNGYEALADSFKRELGIEFGQTTADGRFTLLPICCLGNCDKGASVLIDEDTYGPVTPHEVPELLEQYA</sequence>
<dbReference type="InterPro" id="IPR042128">
    <property type="entry name" value="NuoE_dom"/>
</dbReference>
<evidence type="ECO:0000256" key="7">
    <source>
        <dbReference type="ARBA" id="ARBA00026021"/>
    </source>
</evidence>
<dbReference type="Gene3D" id="3.40.30.10">
    <property type="entry name" value="Glutaredoxin"/>
    <property type="match status" value="1"/>
</dbReference>
<dbReference type="EMBL" id="MUXU01000049">
    <property type="protein sequence ID" value="OOR88519.1"/>
    <property type="molecule type" value="Genomic_DNA"/>
</dbReference>
<dbReference type="SUPFAM" id="SSF52833">
    <property type="entry name" value="Thioredoxin-like"/>
    <property type="match status" value="1"/>
</dbReference>
<dbReference type="STRING" id="34060.B0181_08190"/>
<dbReference type="GO" id="GO:0051537">
    <property type="term" value="F:2 iron, 2 sulfur cluster binding"/>
    <property type="evidence" value="ECO:0007669"/>
    <property type="project" value="UniProtKB-KW"/>
</dbReference>
<dbReference type="Proteomes" id="UP000255279">
    <property type="component" value="Unassembled WGS sequence"/>
</dbReference>
<organism evidence="13 15">
    <name type="scientific">Moraxella caviae</name>
    <dbReference type="NCBI Taxonomy" id="34060"/>
    <lineage>
        <taxon>Bacteria</taxon>
        <taxon>Pseudomonadati</taxon>
        <taxon>Pseudomonadota</taxon>
        <taxon>Gammaproteobacteria</taxon>
        <taxon>Moraxellales</taxon>
        <taxon>Moraxellaceae</taxon>
        <taxon>Moraxella</taxon>
    </lineage>
</organism>
<keyword evidence="6 12" id="KW-0411">Iron-sulfur</keyword>
<evidence type="ECO:0000256" key="5">
    <source>
        <dbReference type="ARBA" id="ARBA00023004"/>
    </source>
</evidence>
<keyword evidence="15" id="KW-1185">Reference proteome</keyword>
<dbReference type="FunFam" id="1.10.10.1590:FF:000001">
    <property type="entry name" value="NADH-quinone oxidoreductase subunit E"/>
    <property type="match status" value="1"/>
</dbReference>
<dbReference type="Pfam" id="PF01257">
    <property type="entry name" value="2Fe-2S_thioredx"/>
    <property type="match status" value="1"/>
</dbReference>
<dbReference type="GO" id="GO:0003954">
    <property type="term" value="F:NADH dehydrogenase activity"/>
    <property type="evidence" value="ECO:0007669"/>
    <property type="project" value="TreeGrafter"/>
</dbReference>
<feature type="binding site" evidence="12">
    <location>
        <position position="136"/>
    </location>
    <ligand>
        <name>[2Fe-2S] cluster</name>
        <dbReference type="ChEBI" id="CHEBI:190135"/>
    </ligand>
</feature>
<keyword evidence="3 12" id="KW-0001">2Fe-2S</keyword>
<evidence type="ECO:0000256" key="11">
    <source>
        <dbReference type="ARBA" id="ARBA00047712"/>
    </source>
</evidence>
<keyword evidence="5 12" id="KW-0408">Iron</keyword>
<dbReference type="FunFam" id="3.40.30.10:FF:000015">
    <property type="entry name" value="NADH-quinone oxidoreductase subunit E"/>
    <property type="match status" value="1"/>
</dbReference>
<evidence type="ECO:0000256" key="4">
    <source>
        <dbReference type="ARBA" id="ARBA00022723"/>
    </source>
</evidence>
<evidence type="ECO:0000256" key="6">
    <source>
        <dbReference type="ARBA" id="ARBA00023014"/>
    </source>
</evidence>
<dbReference type="NCBIfam" id="TIGR01958">
    <property type="entry name" value="nuoE_fam"/>
    <property type="match status" value="1"/>
</dbReference>
<feature type="binding site" evidence="12">
    <location>
        <position position="100"/>
    </location>
    <ligand>
        <name>[2Fe-2S] cluster</name>
        <dbReference type="ChEBI" id="CHEBI:190135"/>
    </ligand>
</feature>
<protein>
    <recommendedName>
        <fullName evidence="2">NADH-quinone oxidoreductase subunit E</fullName>
    </recommendedName>
    <alternativeName>
        <fullName evidence="8">NADH dehydrogenase I subunit E</fullName>
    </alternativeName>
    <alternativeName>
        <fullName evidence="9">NDH-1 subunit E</fullName>
    </alternativeName>
</protein>
<gene>
    <name evidence="14" type="primary">nuoE</name>
    <name evidence="13" type="ORF">B0181_08190</name>
    <name evidence="14" type="ORF">NCTC10293_02539</name>
</gene>
<evidence type="ECO:0000313" key="14">
    <source>
        <dbReference type="EMBL" id="STZ14932.1"/>
    </source>
</evidence>
<evidence type="ECO:0000313" key="16">
    <source>
        <dbReference type="Proteomes" id="UP000255279"/>
    </source>
</evidence>
<dbReference type="OrthoDB" id="9807941at2"/>
<evidence type="ECO:0000256" key="8">
    <source>
        <dbReference type="ARBA" id="ARBA00031580"/>
    </source>
</evidence>
<evidence type="ECO:0000256" key="10">
    <source>
        <dbReference type="ARBA" id="ARBA00034078"/>
    </source>
</evidence>
<dbReference type="Gene3D" id="1.10.10.1590">
    <property type="entry name" value="NADH-quinone oxidoreductase subunit E"/>
    <property type="match status" value="1"/>
</dbReference>
<dbReference type="GO" id="GO:0046872">
    <property type="term" value="F:metal ion binding"/>
    <property type="evidence" value="ECO:0007669"/>
    <property type="project" value="UniProtKB-KW"/>
</dbReference>
<comment type="subunit">
    <text evidence="7">Composed of 13 different subunits. Subunits NuoCD, E, F, and G constitute the peripheral sector of the complex.</text>
</comment>
<dbReference type="PIRSF" id="PIRSF000216">
    <property type="entry name" value="NADH_DH_24kDa"/>
    <property type="match status" value="1"/>
</dbReference>
<evidence type="ECO:0000313" key="13">
    <source>
        <dbReference type="EMBL" id="OOR88519.1"/>
    </source>
</evidence>
<evidence type="ECO:0000256" key="9">
    <source>
        <dbReference type="ARBA" id="ARBA00032788"/>
    </source>
</evidence>
<dbReference type="PANTHER" id="PTHR10371">
    <property type="entry name" value="NADH DEHYDROGENASE UBIQUINONE FLAVOPROTEIN 2, MITOCHONDRIAL"/>
    <property type="match status" value="1"/>
</dbReference>
<dbReference type="Proteomes" id="UP000190435">
    <property type="component" value="Unassembled WGS sequence"/>
</dbReference>
<feature type="binding site" evidence="12">
    <location>
        <position position="95"/>
    </location>
    <ligand>
        <name>[2Fe-2S] cluster</name>
        <dbReference type="ChEBI" id="CHEBI:190135"/>
    </ligand>
</feature>
<evidence type="ECO:0000256" key="3">
    <source>
        <dbReference type="ARBA" id="ARBA00022714"/>
    </source>
</evidence>
<dbReference type="EMBL" id="UGQE01000004">
    <property type="protein sequence ID" value="STZ14932.1"/>
    <property type="molecule type" value="Genomic_DNA"/>
</dbReference>
<reference evidence="14 16" key="2">
    <citation type="submission" date="2018-06" db="EMBL/GenBank/DDBJ databases">
        <authorList>
            <consortium name="Pathogen Informatics"/>
            <person name="Doyle S."/>
        </authorList>
    </citation>
    <scope>NUCLEOTIDE SEQUENCE [LARGE SCALE GENOMIC DNA]</scope>
    <source>
        <strain evidence="14 16">NCTC10293</strain>
    </source>
</reference>
<name>A0A1S9ZYP6_9GAMM</name>
<comment type="cofactor">
    <cofactor evidence="12">
        <name>[2Fe-2S] cluster</name>
        <dbReference type="ChEBI" id="CHEBI:190135"/>
    </cofactor>
    <text evidence="12">Binds 1 [2Fe-2S] cluster.</text>
</comment>
<dbReference type="CDD" id="cd03064">
    <property type="entry name" value="TRX_Fd_NuoE"/>
    <property type="match status" value="1"/>
</dbReference>
<feature type="binding site" evidence="12">
    <location>
        <position position="140"/>
    </location>
    <ligand>
        <name>[2Fe-2S] cluster</name>
        <dbReference type="ChEBI" id="CHEBI:190135"/>
    </ligand>
</feature>
<dbReference type="NCBIfam" id="NF005722">
    <property type="entry name" value="PRK07539.1-2"/>
    <property type="match status" value="1"/>
</dbReference>
<dbReference type="PANTHER" id="PTHR10371:SF3">
    <property type="entry name" value="NADH DEHYDROGENASE [UBIQUINONE] FLAVOPROTEIN 2, MITOCHONDRIAL"/>
    <property type="match status" value="1"/>
</dbReference>
<accession>A0A1S9ZYP6</accession>
<proteinExistence type="inferred from homology"/>
<dbReference type="InterPro" id="IPR036249">
    <property type="entry name" value="Thioredoxin-like_sf"/>
</dbReference>
<keyword evidence="14" id="KW-0560">Oxidoreductase</keyword>
<comment type="catalytic activity">
    <reaction evidence="11">
        <text>a quinone + NADH + 5 H(+)(in) = a quinol + NAD(+) + 4 H(+)(out)</text>
        <dbReference type="Rhea" id="RHEA:57888"/>
        <dbReference type="ChEBI" id="CHEBI:15378"/>
        <dbReference type="ChEBI" id="CHEBI:24646"/>
        <dbReference type="ChEBI" id="CHEBI:57540"/>
        <dbReference type="ChEBI" id="CHEBI:57945"/>
        <dbReference type="ChEBI" id="CHEBI:132124"/>
    </reaction>
</comment>
<comment type="similarity">
    <text evidence="1">Belongs to the complex I 24 kDa subunit family.</text>
</comment>
<reference evidence="13 15" key="1">
    <citation type="submission" date="2017-02" db="EMBL/GenBank/DDBJ databases">
        <title>Draft genome sequence of Moraxella caviae CCUG 355 type strain.</title>
        <authorList>
            <person name="Engstrom-Jakobsson H."/>
            <person name="Salva-Serra F."/>
            <person name="Thorell K."/>
            <person name="Gonzales-Siles L."/>
            <person name="Karlsson R."/>
            <person name="Boulund F."/>
            <person name="Engstrand L."/>
            <person name="Moore E."/>
        </authorList>
    </citation>
    <scope>NUCLEOTIDE SEQUENCE [LARGE SCALE GENOMIC DNA]</scope>
    <source>
        <strain evidence="13 15">CCUG 355</strain>
    </source>
</reference>